<proteinExistence type="predicted"/>
<accession>A0AA94Y022</accession>
<sequence>MKVAILYICTGKYNQFFKGFFESCEKYLLKDIAQLEYYVFTDDMSLSDEANVHLIKKSAQAFRQTLFSASICSYK</sequence>
<dbReference type="Gene3D" id="3.90.550.10">
    <property type="entry name" value="Spore Coat Polysaccharide Biosynthesis Protein SpsA, Chain A"/>
    <property type="match status" value="1"/>
</dbReference>
<name>A0AA94Y022_9BACE</name>
<reference evidence="1" key="1">
    <citation type="submission" date="2022-08" db="EMBL/GenBank/DDBJ databases">
        <title>Genome Sequencing of Bacteroides fragilis Group Isolates with Nanopore Technology.</title>
        <authorList>
            <person name="Tisza M.J."/>
            <person name="Smith D."/>
            <person name="Dekker J.P."/>
        </authorList>
    </citation>
    <scope>NUCLEOTIDE SEQUENCE</scope>
    <source>
        <strain evidence="1">BFG-474</strain>
    </source>
</reference>
<gene>
    <name evidence="1" type="ORF">NXW23_16330</name>
</gene>
<dbReference type="InterPro" id="IPR029044">
    <property type="entry name" value="Nucleotide-diphossugar_trans"/>
</dbReference>
<evidence type="ECO:0000313" key="2">
    <source>
        <dbReference type="Proteomes" id="UP001060260"/>
    </source>
</evidence>
<protein>
    <submittedName>
        <fullName evidence="1">Uncharacterized protein</fullName>
    </submittedName>
</protein>
<dbReference type="SUPFAM" id="SSF53448">
    <property type="entry name" value="Nucleotide-diphospho-sugar transferases"/>
    <property type="match status" value="1"/>
</dbReference>
<dbReference type="EMBL" id="CP103166">
    <property type="protein sequence ID" value="UVQ95898.1"/>
    <property type="molecule type" value="Genomic_DNA"/>
</dbReference>
<evidence type="ECO:0000313" key="1">
    <source>
        <dbReference type="EMBL" id="UVQ95898.1"/>
    </source>
</evidence>
<organism evidence="1 2">
    <name type="scientific">Bacteroides caccae</name>
    <dbReference type="NCBI Taxonomy" id="47678"/>
    <lineage>
        <taxon>Bacteria</taxon>
        <taxon>Pseudomonadati</taxon>
        <taxon>Bacteroidota</taxon>
        <taxon>Bacteroidia</taxon>
        <taxon>Bacteroidales</taxon>
        <taxon>Bacteroidaceae</taxon>
        <taxon>Bacteroides</taxon>
    </lineage>
</organism>
<dbReference type="AlphaFoldDB" id="A0AA94Y022"/>
<dbReference type="Proteomes" id="UP001060260">
    <property type="component" value="Chromosome"/>
</dbReference>